<organism evidence="2 3">
    <name type="scientific">Rhodoferax potami</name>
    <dbReference type="NCBI Taxonomy" id="3068338"/>
    <lineage>
        <taxon>Bacteria</taxon>
        <taxon>Pseudomonadati</taxon>
        <taxon>Pseudomonadota</taxon>
        <taxon>Betaproteobacteria</taxon>
        <taxon>Burkholderiales</taxon>
        <taxon>Comamonadaceae</taxon>
        <taxon>Rhodoferax</taxon>
    </lineage>
</organism>
<proteinExistence type="inferred from homology"/>
<dbReference type="EMBL" id="JAVBIK010000001">
    <property type="protein sequence ID" value="MDT7518360.1"/>
    <property type="molecule type" value="Genomic_DNA"/>
</dbReference>
<protein>
    <submittedName>
        <fullName evidence="2">Type II toxin-antitoxin system Phd/YefM family antitoxin</fullName>
    </submittedName>
</protein>
<dbReference type="Proteomes" id="UP001321700">
    <property type="component" value="Unassembled WGS sequence"/>
</dbReference>
<evidence type="ECO:0000256" key="1">
    <source>
        <dbReference type="ARBA" id="ARBA00009981"/>
    </source>
</evidence>
<keyword evidence="3" id="KW-1185">Reference proteome</keyword>
<dbReference type="SUPFAM" id="SSF143120">
    <property type="entry name" value="YefM-like"/>
    <property type="match status" value="1"/>
</dbReference>
<dbReference type="RefSeq" id="WP_313874132.1">
    <property type="nucleotide sequence ID" value="NZ_JAVBIK010000001.1"/>
</dbReference>
<evidence type="ECO:0000313" key="3">
    <source>
        <dbReference type="Proteomes" id="UP001321700"/>
    </source>
</evidence>
<name>A0ABU3KL00_9BURK</name>
<evidence type="ECO:0000313" key="2">
    <source>
        <dbReference type="EMBL" id="MDT7518360.1"/>
    </source>
</evidence>
<reference evidence="2 3" key="1">
    <citation type="submission" date="2023-08" db="EMBL/GenBank/DDBJ databases">
        <title>Rhodoferax potami sp. nov. and Rhodoferax mekongensis sp. nov., isolated from the Mekong River in Thailand.</title>
        <authorList>
            <person name="Kitikhun S."/>
            <person name="Charoenyingcharoen P."/>
            <person name="Siriarchawattana P."/>
            <person name="Likhitrattanapisal S."/>
            <person name="Nilsakha T."/>
            <person name="Chanpet A."/>
            <person name="Rattanawaree P."/>
            <person name="Ingsriswang S."/>
        </authorList>
    </citation>
    <scope>NUCLEOTIDE SEQUENCE [LARGE SCALE GENOMIC DNA]</scope>
    <source>
        <strain evidence="2 3">TBRC 17660</strain>
    </source>
</reference>
<gene>
    <name evidence="2" type="ORF">RAE19_06385</name>
</gene>
<comment type="caution">
    <text evidence="2">The sequence shown here is derived from an EMBL/GenBank/DDBJ whole genome shotgun (WGS) entry which is preliminary data.</text>
</comment>
<sequence length="89" mass="10202">MQVTATEAKNRFGYVCAQAKAEPVFVEKDGRIDSVILSLQDFEALKAASQPKTLAERQKAFNQTHKAWIDEQNARFEKNGLWCDDLRVW</sequence>
<dbReference type="InterPro" id="IPR036165">
    <property type="entry name" value="YefM-like_sf"/>
</dbReference>
<dbReference type="Gene3D" id="3.40.1620.10">
    <property type="entry name" value="YefM-like domain"/>
    <property type="match status" value="1"/>
</dbReference>
<comment type="similarity">
    <text evidence="1">Belongs to the phD/YefM antitoxin family.</text>
</comment>
<accession>A0ABU3KL00</accession>